<feature type="chain" id="PRO_5019152352" evidence="3">
    <location>
        <begin position="21"/>
        <end position="380"/>
    </location>
</feature>
<keyword evidence="2" id="KW-1133">Transmembrane helix</keyword>
<dbReference type="AlphaFoldDB" id="A0A443RGX3"/>
<keyword evidence="3" id="KW-0732">Signal</keyword>
<dbReference type="GO" id="GO:0007411">
    <property type="term" value="P:axon guidance"/>
    <property type="evidence" value="ECO:0007669"/>
    <property type="project" value="TreeGrafter"/>
</dbReference>
<dbReference type="Proteomes" id="UP000285301">
    <property type="component" value="Unassembled WGS sequence"/>
</dbReference>
<feature type="signal peptide" evidence="3">
    <location>
        <begin position="1"/>
        <end position="20"/>
    </location>
</feature>
<dbReference type="OrthoDB" id="6412111at2759"/>
<keyword evidence="5" id="KW-0675">Receptor</keyword>
<dbReference type="GO" id="GO:0005886">
    <property type="term" value="C:plasma membrane"/>
    <property type="evidence" value="ECO:0007669"/>
    <property type="project" value="TreeGrafter"/>
</dbReference>
<feature type="domain" description="Ig-like" evidence="4">
    <location>
        <begin position="234"/>
        <end position="331"/>
    </location>
</feature>
<keyword evidence="1" id="KW-0393">Immunoglobulin domain</keyword>
<dbReference type="SMART" id="SM00409">
    <property type="entry name" value="IG"/>
    <property type="match status" value="3"/>
</dbReference>
<dbReference type="Pfam" id="PF07679">
    <property type="entry name" value="I-set"/>
    <property type="match status" value="2"/>
</dbReference>
<dbReference type="GO" id="GO:0030424">
    <property type="term" value="C:axon"/>
    <property type="evidence" value="ECO:0007669"/>
    <property type="project" value="TreeGrafter"/>
</dbReference>
<protein>
    <submittedName>
        <fullName evidence="5">Fibroblast growth factor receptor-like 1</fullName>
    </submittedName>
</protein>
<evidence type="ECO:0000313" key="5">
    <source>
        <dbReference type="EMBL" id="RWS14532.1"/>
    </source>
</evidence>
<dbReference type="InterPro" id="IPR003599">
    <property type="entry name" value="Ig_sub"/>
</dbReference>
<keyword evidence="6" id="KW-1185">Reference proteome</keyword>
<name>A0A443RGX3_9ACAR</name>
<organism evidence="5 6">
    <name type="scientific">Dinothrombium tinctorium</name>
    <dbReference type="NCBI Taxonomy" id="1965070"/>
    <lineage>
        <taxon>Eukaryota</taxon>
        <taxon>Metazoa</taxon>
        <taxon>Ecdysozoa</taxon>
        <taxon>Arthropoda</taxon>
        <taxon>Chelicerata</taxon>
        <taxon>Arachnida</taxon>
        <taxon>Acari</taxon>
        <taxon>Acariformes</taxon>
        <taxon>Trombidiformes</taxon>
        <taxon>Prostigmata</taxon>
        <taxon>Anystina</taxon>
        <taxon>Parasitengona</taxon>
        <taxon>Trombidioidea</taxon>
        <taxon>Trombidiidae</taxon>
        <taxon>Dinothrombium</taxon>
    </lineage>
</organism>
<evidence type="ECO:0000256" key="3">
    <source>
        <dbReference type="SAM" id="SignalP"/>
    </source>
</evidence>
<dbReference type="Gene3D" id="2.60.40.10">
    <property type="entry name" value="Immunoglobulins"/>
    <property type="match status" value="3"/>
</dbReference>
<feature type="domain" description="Ig-like" evidence="4">
    <location>
        <begin position="139"/>
        <end position="223"/>
    </location>
</feature>
<accession>A0A443RGX3</accession>
<dbReference type="SMART" id="SM00408">
    <property type="entry name" value="IGc2"/>
    <property type="match status" value="3"/>
</dbReference>
<feature type="transmembrane region" description="Helical" evidence="2">
    <location>
        <begin position="347"/>
        <end position="370"/>
    </location>
</feature>
<dbReference type="PROSITE" id="PS50835">
    <property type="entry name" value="IG_LIKE"/>
    <property type="match status" value="3"/>
</dbReference>
<dbReference type="EMBL" id="NCKU01000696">
    <property type="protein sequence ID" value="RWS14532.1"/>
    <property type="molecule type" value="Genomic_DNA"/>
</dbReference>
<dbReference type="InterPro" id="IPR036179">
    <property type="entry name" value="Ig-like_dom_sf"/>
</dbReference>
<dbReference type="InterPro" id="IPR003598">
    <property type="entry name" value="Ig_sub2"/>
</dbReference>
<dbReference type="GO" id="GO:0007156">
    <property type="term" value="P:homophilic cell adhesion via plasma membrane adhesion molecules"/>
    <property type="evidence" value="ECO:0007669"/>
    <property type="project" value="TreeGrafter"/>
</dbReference>
<proteinExistence type="predicted"/>
<dbReference type="CDD" id="cd00096">
    <property type="entry name" value="Ig"/>
    <property type="match status" value="1"/>
</dbReference>
<evidence type="ECO:0000256" key="1">
    <source>
        <dbReference type="ARBA" id="ARBA00023319"/>
    </source>
</evidence>
<feature type="domain" description="Ig-like" evidence="4">
    <location>
        <begin position="25"/>
        <end position="113"/>
    </location>
</feature>
<dbReference type="PANTHER" id="PTHR10075:SF100">
    <property type="entry name" value="FASCICLIN-2"/>
    <property type="match status" value="1"/>
</dbReference>
<evidence type="ECO:0000256" key="2">
    <source>
        <dbReference type="SAM" id="Phobius"/>
    </source>
</evidence>
<dbReference type="InterPro" id="IPR007110">
    <property type="entry name" value="Ig-like_dom"/>
</dbReference>
<dbReference type="STRING" id="1965070.A0A443RGX3"/>
<gene>
    <name evidence="5" type="ORF">B4U79_17284</name>
</gene>
<dbReference type="GO" id="GO:0098632">
    <property type="term" value="F:cell-cell adhesion mediator activity"/>
    <property type="evidence" value="ECO:0007669"/>
    <property type="project" value="TreeGrafter"/>
</dbReference>
<comment type="caution">
    <text evidence="5">The sequence shown here is derived from an EMBL/GenBank/DDBJ whole genome shotgun (WGS) entry which is preliminary data.</text>
</comment>
<dbReference type="InterPro" id="IPR013783">
    <property type="entry name" value="Ig-like_fold"/>
</dbReference>
<keyword evidence="2" id="KW-0812">Transmembrane</keyword>
<evidence type="ECO:0000313" key="6">
    <source>
        <dbReference type="Proteomes" id="UP000285301"/>
    </source>
</evidence>
<dbReference type="InterPro" id="IPR013098">
    <property type="entry name" value="Ig_I-set"/>
</dbReference>
<sequence>MNLIIILIKCLSLSIASCFAYKGMPRLAPKKIPKQPIIYPIGATVVLECPFKSSTTMFVQWYRQNEPVDEFGKYTITNRGELRFEDASVEDSGTYVCEAVNGFGSTKATLTIAVLRNAELISMETFDNPFDPIFGTDLPAAEEIQTIQNIEKNAGNSIALKCNMPRDFVKKTNWLKDGKQVNESLLPIGSQIISSAMFLSKLRPKDSGLYVCIVYTEYSKTETSFMIKVKGLKPELSVFLKHNLPITVGDTVTLECQWLKHCSKESLAILKREPVIIEDEPYIVLDSYEVYQNDYYENILKIKNVQPHDDGKYLCVAANTFGYSYKSIQISIMAPKERNKAITSNHFLILFGSFMIILTLAIFTVSFVLYRKTKANSTTN</sequence>
<dbReference type="SUPFAM" id="SSF48726">
    <property type="entry name" value="Immunoglobulin"/>
    <property type="match status" value="3"/>
</dbReference>
<keyword evidence="2" id="KW-0472">Membrane</keyword>
<reference evidence="5 6" key="1">
    <citation type="journal article" date="2018" name="Gigascience">
        <title>Genomes of trombidid mites reveal novel predicted allergens and laterally-transferred genes associated with secondary metabolism.</title>
        <authorList>
            <person name="Dong X."/>
            <person name="Chaisiri K."/>
            <person name="Xia D."/>
            <person name="Armstrong S.D."/>
            <person name="Fang Y."/>
            <person name="Donnelly M.J."/>
            <person name="Kadowaki T."/>
            <person name="McGarry J.W."/>
            <person name="Darby A.C."/>
            <person name="Makepeace B.L."/>
        </authorList>
    </citation>
    <scope>NUCLEOTIDE SEQUENCE [LARGE SCALE GENOMIC DNA]</scope>
    <source>
        <strain evidence="5">UoL-WK</strain>
    </source>
</reference>
<dbReference type="Pfam" id="PF13927">
    <property type="entry name" value="Ig_3"/>
    <property type="match status" value="1"/>
</dbReference>
<evidence type="ECO:0000259" key="4">
    <source>
        <dbReference type="PROSITE" id="PS50835"/>
    </source>
</evidence>
<dbReference type="PANTHER" id="PTHR10075">
    <property type="entry name" value="BASIGIN RELATED"/>
    <property type="match status" value="1"/>
</dbReference>
<dbReference type="GO" id="GO:0070593">
    <property type="term" value="P:dendrite self-avoidance"/>
    <property type="evidence" value="ECO:0007669"/>
    <property type="project" value="TreeGrafter"/>
</dbReference>